<evidence type="ECO:0000313" key="2">
    <source>
        <dbReference type="EMBL" id="MCB8878638.1"/>
    </source>
</evidence>
<dbReference type="AlphaFoldDB" id="A0A963YWW8"/>
<keyword evidence="1" id="KW-0812">Transmembrane</keyword>
<name>A0A963YWW8_9PROT</name>
<dbReference type="EMBL" id="JAESVA010000001">
    <property type="protein sequence ID" value="MCB8878638.1"/>
    <property type="molecule type" value="Genomic_DNA"/>
</dbReference>
<keyword evidence="1" id="KW-0472">Membrane</keyword>
<gene>
    <name evidence="2" type="ORF">ACELLULO517_00220</name>
</gene>
<feature type="transmembrane region" description="Helical" evidence="1">
    <location>
        <begin position="40"/>
        <end position="62"/>
    </location>
</feature>
<dbReference type="RefSeq" id="WP_227304451.1">
    <property type="nucleotide sequence ID" value="NZ_JAESVA010000001.1"/>
</dbReference>
<sequence>MPLRSPWISLVALVLMVLAVGAGAATRRRWPEYHANRETIELLQTTVMLLATFAAIVLGLLINSAKSDFDGLDNDIRSFASSLVQLDYGLEELGPTGVPIRQDLARYTAAAITADWRSQAPPSGNYFPHLQASHTPGVGVNTPVLGQLLEHVSVELDSLAPTSPVLTRHQISAQRLMSNTIAQRWKIVSASMGTLSTPFFAMLLFWMLVIYLCFGVSAPLNHINAMALFLSALALTSALFVIIDLNTPFSGAFTVDSAPMRSALDEMLHQPDGTPPAMTP</sequence>
<reference evidence="2 3" key="1">
    <citation type="journal article" date="2021" name="Microorganisms">
        <title>Acidisoma silvae sp. nov. and Acidisomacellulosilytica sp. nov., Two Acidophilic Bacteria Isolated from Decaying Wood, Hydrolyzing Cellulose and Producing Poly-3-hydroxybutyrate.</title>
        <authorList>
            <person name="Mieszkin S."/>
            <person name="Pouder E."/>
            <person name="Uroz S."/>
            <person name="Simon-Colin C."/>
            <person name="Alain K."/>
        </authorList>
    </citation>
    <scope>NUCLEOTIDE SEQUENCE [LARGE SCALE GENOMIC DNA]</scope>
    <source>
        <strain evidence="2 3">HW T5.17</strain>
    </source>
</reference>
<keyword evidence="3" id="KW-1185">Reference proteome</keyword>
<comment type="caution">
    <text evidence="2">The sequence shown here is derived from an EMBL/GenBank/DDBJ whole genome shotgun (WGS) entry which is preliminary data.</text>
</comment>
<accession>A0A963YWW8</accession>
<organism evidence="2 3">
    <name type="scientific">Acidisoma cellulosilyticum</name>
    <dbReference type="NCBI Taxonomy" id="2802395"/>
    <lineage>
        <taxon>Bacteria</taxon>
        <taxon>Pseudomonadati</taxon>
        <taxon>Pseudomonadota</taxon>
        <taxon>Alphaproteobacteria</taxon>
        <taxon>Acetobacterales</taxon>
        <taxon>Acidocellaceae</taxon>
        <taxon>Acidisoma</taxon>
    </lineage>
</organism>
<dbReference type="Pfam" id="PF14023">
    <property type="entry name" value="Bestrophin-like"/>
    <property type="match status" value="1"/>
</dbReference>
<evidence type="ECO:0000256" key="1">
    <source>
        <dbReference type="SAM" id="Phobius"/>
    </source>
</evidence>
<keyword evidence="1" id="KW-1133">Transmembrane helix</keyword>
<dbReference type="InterPro" id="IPR025333">
    <property type="entry name" value="DUF4239"/>
</dbReference>
<evidence type="ECO:0008006" key="4">
    <source>
        <dbReference type="Google" id="ProtNLM"/>
    </source>
</evidence>
<protein>
    <recommendedName>
        <fullName evidence="4">DUF4239 domain-containing protein</fullName>
    </recommendedName>
</protein>
<dbReference type="Proteomes" id="UP000721844">
    <property type="component" value="Unassembled WGS sequence"/>
</dbReference>
<feature type="transmembrane region" description="Helical" evidence="1">
    <location>
        <begin position="223"/>
        <end position="243"/>
    </location>
</feature>
<evidence type="ECO:0000313" key="3">
    <source>
        <dbReference type="Proteomes" id="UP000721844"/>
    </source>
</evidence>
<proteinExistence type="predicted"/>